<keyword evidence="1" id="KW-0812">Transmembrane</keyword>
<feature type="transmembrane region" description="Helical" evidence="1">
    <location>
        <begin position="320"/>
        <end position="339"/>
    </location>
</feature>
<dbReference type="Pfam" id="PF01609">
    <property type="entry name" value="DDE_Tnp_1"/>
    <property type="match status" value="1"/>
</dbReference>
<dbReference type="PANTHER" id="PTHR35404:SF8">
    <property type="entry name" value="TRANSPOSASE OF TN10"/>
    <property type="match status" value="1"/>
</dbReference>
<reference evidence="3 4" key="1">
    <citation type="submission" date="2021-03" db="EMBL/GenBank/DDBJ databases">
        <title>Novel species identification of genus Shewanella.</title>
        <authorList>
            <person name="Liu G."/>
            <person name="Zhang Q."/>
        </authorList>
    </citation>
    <scope>NUCLEOTIDE SEQUENCE [LARGE SCALE GENOMIC DNA]</scope>
    <source>
        <strain evidence="3 4">FJAT-53726</strain>
    </source>
</reference>
<dbReference type="Proteomes" id="UP000663281">
    <property type="component" value="Chromosome"/>
</dbReference>
<sequence length="400" mass="46205">MRDVHILHDLLRKQCPQIHQKRLNSLMVATEALLDGNQLSLTQLGRNMSGSVAPKHNIKRIDRLLGNSHLAIDKFAIYQWHAKLICSANPMPIILVDWSDVREQLRMMTLRASVSVRGRAVTLYERTFKFADYNAPRSHDAFLAELAKVLPPRCCPLIVTDAGYRNTWFREVERHGWFWLGRVRGDVGFLGIHQTQWRSNKSLYPSATSTARHIGYGKLGRKSPISCHLHLYKAAAKSRTDRRSSKAGRHHTAQKSYAIGSKEPWLLATNLPVEAFSAAQVVRLYARRMQIEETFRDLKSPQYGMGLRQSRSRCPRRYDVLLLIAMLADILLWCIGIIARHLGWQRHFQANTIRHRNVLSVVRLGKEVRRRPKYQLKESLIRWAWSEYLQLVNIAGRPEL</sequence>
<dbReference type="Gene3D" id="3.90.350.10">
    <property type="entry name" value="Transposase Inhibitor Protein From Tn5, Chain A, domain 1"/>
    <property type="match status" value="1"/>
</dbReference>
<dbReference type="EMBL" id="CP071504">
    <property type="protein sequence ID" value="QSX28662.1"/>
    <property type="molecule type" value="Genomic_DNA"/>
</dbReference>
<keyword evidence="1" id="KW-1133">Transmembrane helix</keyword>
<evidence type="ECO:0000256" key="1">
    <source>
        <dbReference type="SAM" id="Phobius"/>
    </source>
</evidence>
<accession>A0A975AIW0</accession>
<feature type="domain" description="Transposase IS4-like" evidence="2">
    <location>
        <begin position="143"/>
        <end position="321"/>
    </location>
</feature>
<dbReference type="GO" id="GO:0003677">
    <property type="term" value="F:DNA binding"/>
    <property type="evidence" value="ECO:0007669"/>
    <property type="project" value="InterPro"/>
</dbReference>
<dbReference type="SUPFAM" id="SSF53098">
    <property type="entry name" value="Ribonuclease H-like"/>
    <property type="match status" value="1"/>
</dbReference>
<dbReference type="NCBIfam" id="NF033591">
    <property type="entry name" value="transpos_IS4_2"/>
    <property type="match status" value="1"/>
</dbReference>
<keyword evidence="1" id="KW-0472">Membrane</keyword>
<dbReference type="GO" id="GO:0004803">
    <property type="term" value="F:transposase activity"/>
    <property type="evidence" value="ECO:0007669"/>
    <property type="project" value="InterPro"/>
</dbReference>
<evidence type="ECO:0000313" key="3">
    <source>
        <dbReference type="EMBL" id="QSX28662.1"/>
    </source>
</evidence>
<dbReference type="InterPro" id="IPR002559">
    <property type="entry name" value="Transposase_11"/>
</dbReference>
<name>A0A975AIW0_9GAMM</name>
<gene>
    <name evidence="3" type="ORF">JYB88_10205</name>
</gene>
<dbReference type="InterPro" id="IPR047658">
    <property type="entry name" value="IS4-like_transpos"/>
</dbReference>
<evidence type="ECO:0000259" key="2">
    <source>
        <dbReference type="Pfam" id="PF01609"/>
    </source>
</evidence>
<dbReference type="GO" id="GO:0006313">
    <property type="term" value="P:DNA transposition"/>
    <property type="evidence" value="ECO:0007669"/>
    <property type="project" value="InterPro"/>
</dbReference>
<evidence type="ECO:0000313" key="4">
    <source>
        <dbReference type="Proteomes" id="UP000663281"/>
    </source>
</evidence>
<proteinExistence type="predicted"/>
<dbReference type="KEGG" id="scyp:JYB88_10205"/>
<dbReference type="PANTHER" id="PTHR35404">
    <property type="entry name" value="TRANSPOSASE OF TN10"/>
    <property type="match status" value="1"/>
</dbReference>
<protein>
    <submittedName>
        <fullName evidence="3">IS4 family transposase</fullName>
    </submittedName>
</protein>
<dbReference type="InterPro" id="IPR012337">
    <property type="entry name" value="RNaseH-like_sf"/>
</dbReference>
<keyword evidence="4" id="KW-1185">Reference proteome</keyword>
<organism evidence="3 4">
    <name type="scientific">Shewanella cyperi</name>
    <dbReference type="NCBI Taxonomy" id="2814292"/>
    <lineage>
        <taxon>Bacteria</taxon>
        <taxon>Pseudomonadati</taxon>
        <taxon>Pseudomonadota</taxon>
        <taxon>Gammaproteobacteria</taxon>
        <taxon>Alteromonadales</taxon>
        <taxon>Shewanellaceae</taxon>
        <taxon>Shewanella</taxon>
    </lineage>
</organism>
<dbReference type="AlphaFoldDB" id="A0A975AIW0"/>
<dbReference type="RefSeq" id="WP_207324043.1">
    <property type="nucleotide sequence ID" value="NZ_CP071504.1"/>
</dbReference>